<evidence type="ECO:0000313" key="8">
    <source>
        <dbReference type="Proteomes" id="UP000279833"/>
    </source>
</evidence>
<feature type="compositionally biased region" description="Polar residues" evidence="5">
    <location>
        <begin position="56"/>
        <end position="76"/>
    </location>
</feature>
<gene>
    <name evidence="7" type="ORF">SCUD_LOCUS11209</name>
</gene>
<dbReference type="InterPro" id="IPR006572">
    <property type="entry name" value="Znf_DBF"/>
</dbReference>
<dbReference type="Gene3D" id="6.10.250.3410">
    <property type="entry name" value="DBF zinc finger"/>
    <property type="match status" value="1"/>
</dbReference>
<evidence type="ECO:0000313" key="7">
    <source>
        <dbReference type="EMBL" id="VDP43549.1"/>
    </source>
</evidence>
<name>A0A183K880_9TREM</name>
<dbReference type="InterPro" id="IPR038545">
    <property type="entry name" value="Znf_DBF_sf"/>
</dbReference>
<feature type="region of interest" description="Disordered" evidence="5">
    <location>
        <begin position="49"/>
        <end position="76"/>
    </location>
</feature>
<keyword evidence="2 4" id="KW-0863">Zinc-finger</keyword>
<evidence type="ECO:0000256" key="1">
    <source>
        <dbReference type="ARBA" id="ARBA00022723"/>
    </source>
</evidence>
<dbReference type="FunFam" id="6.10.250.3410:FF:000001">
    <property type="entry name" value="Protein DBF4 homolog A"/>
    <property type="match status" value="1"/>
</dbReference>
<dbReference type="GO" id="GO:0003676">
    <property type="term" value="F:nucleic acid binding"/>
    <property type="evidence" value="ECO:0007669"/>
    <property type="project" value="InterPro"/>
</dbReference>
<accession>A0A183K880</accession>
<dbReference type="InterPro" id="IPR051590">
    <property type="entry name" value="Replication_Regulatory_Kinase"/>
</dbReference>
<dbReference type="GO" id="GO:0010571">
    <property type="term" value="P:positive regulation of nuclear cell cycle DNA replication"/>
    <property type="evidence" value="ECO:0007669"/>
    <property type="project" value="TreeGrafter"/>
</dbReference>
<dbReference type="SMART" id="SM00586">
    <property type="entry name" value="ZnF_DBF"/>
    <property type="match status" value="1"/>
</dbReference>
<dbReference type="EMBL" id="UZAK01034264">
    <property type="protein sequence ID" value="VDP43549.1"/>
    <property type="molecule type" value="Genomic_DNA"/>
</dbReference>
<evidence type="ECO:0000259" key="6">
    <source>
        <dbReference type="PROSITE" id="PS51265"/>
    </source>
</evidence>
<evidence type="ECO:0000313" key="9">
    <source>
        <dbReference type="WBParaSite" id="SCUD_0001120901-mRNA-1"/>
    </source>
</evidence>
<protein>
    <submittedName>
        <fullName evidence="9">DBF4-type domain-containing protein</fullName>
    </submittedName>
</protein>
<sequence length="426" mass="46862">MWFLAPSNKSWLSSTTAPVVEIIIEVVEFFSRDVDYVITNRISSRLASPTIDESPVRSSKQSTSLHNQLSSTSQTPNNLKVPVLIGSKPVNSPVTRGRAMLLAARKIATEDSNSTSSGITASSILNQAQTSNDVSVAPIQSQSSSVSCVLGSSQKLNSNNDLLYKARQLGIKILSIDSTQSVLTRRDSRNKRKHRLQKHNTATPLQRTASLVAKGTESNPKASSTTAAVNDEPSGYCECCSTNFKSLFEHLHCTDHQQFANNSENYRLLDDVLNKLPTFKEFLAKTTSTTLQLPSYLNPIAISPCASQHEKDYLLNNSKCEILEKENIPPIQTKINGNIEPVSVSQKSQSTLNDYENISKEINVPPTLNFSEPLGPNQFTDGNSDIFNNTDLDVCEISNTDVVVHNNNLEQISKLDQEEAAFLFLL</sequence>
<reference evidence="9" key="1">
    <citation type="submission" date="2016-06" db="UniProtKB">
        <authorList>
            <consortium name="WormBaseParasite"/>
        </authorList>
    </citation>
    <scope>IDENTIFICATION</scope>
</reference>
<dbReference type="GO" id="GO:0031431">
    <property type="term" value="C:Dbf4-dependent protein kinase complex"/>
    <property type="evidence" value="ECO:0007669"/>
    <property type="project" value="TreeGrafter"/>
</dbReference>
<dbReference type="GO" id="GO:1901987">
    <property type="term" value="P:regulation of cell cycle phase transition"/>
    <property type="evidence" value="ECO:0007669"/>
    <property type="project" value="TreeGrafter"/>
</dbReference>
<evidence type="ECO:0000256" key="5">
    <source>
        <dbReference type="SAM" id="MobiDB-lite"/>
    </source>
</evidence>
<dbReference type="PANTHER" id="PTHR15375:SF26">
    <property type="entry name" value="PROTEIN CHIFFON"/>
    <property type="match status" value="1"/>
</dbReference>
<dbReference type="AlphaFoldDB" id="A0A183K880"/>
<dbReference type="Pfam" id="PF07535">
    <property type="entry name" value="zf-DBF"/>
    <property type="match status" value="1"/>
</dbReference>
<feature type="domain" description="DBF4-type" evidence="6">
    <location>
        <begin position="230"/>
        <end position="279"/>
    </location>
</feature>
<dbReference type="GO" id="GO:0008270">
    <property type="term" value="F:zinc ion binding"/>
    <property type="evidence" value="ECO:0007669"/>
    <property type="project" value="UniProtKB-KW"/>
</dbReference>
<organism evidence="9">
    <name type="scientific">Schistosoma curassoni</name>
    <dbReference type="NCBI Taxonomy" id="6186"/>
    <lineage>
        <taxon>Eukaryota</taxon>
        <taxon>Metazoa</taxon>
        <taxon>Spiralia</taxon>
        <taxon>Lophotrochozoa</taxon>
        <taxon>Platyhelminthes</taxon>
        <taxon>Trematoda</taxon>
        <taxon>Digenea</taxon>
        <taxon>Strigeidida</taxon>
        <taxon>Schistosomatoidea</taxon>
        <taxon>Schistosomatidae</taxon>
        <taxon>Schistosoma</taxon>
    </lineage>
</organism>
<dbReference type="STRING" id="6186.A0A183K880"/>
<proteinExistence type="predicted"/>
<dbReference type="GO" id="GO:0043539">
    <property type="term" value="F:protein serine/threonine kinase activator activity"/>
    <property type="evidence" value="ECO:0007669"/>
    <property type="project" value="TreeGrafter"/>
</dbReference>
<dbReference type="Proteomes" id="UP000279833">
    <property type="component" value="Unassembled WGS sequence"/>
</dbReference>
<evidence type="ECO:0000256" key="4">
    <source>
        <dbReference type="PROSITE-ProRule" id="PRU00600"/>
    </source>
</evidence>
<dbReference type="WBParaSite" id="SCUD_0001120901-mRNA-1">
    <property type="protein sequence ID" value="SCUD_0001120901-mRNA-1"/>
    <property type="gene ID" value="SCUD_0001120901"/>
</dbReference>
<evidence type="ECO:0000256" key="3">
    <source>
        <dbReference type="ARBA" id="ARBA00022833"/>
    </source>
</evidence>
<keyword evidence="3" id="KW-0862">Zinc</keyword>
<evidence type="ECO:0000256" key="2">
    <source>
        <dbReference type="ARBA" id="ARBA00022771"/>
    </source>
</evidence>
<keyword evidence="1" id="KW-0479">Metal-binding</keyword>
<dbReference type="PROSITE" id="PS51265">
    <property type="entry name" value="ZF_DBF4"/>
    <property type="match status" value="1"/>
</dbReference>
<reference evidence="7 8" key="2">
    <citation type="submission" date="2018-11" db="EMBL/GenBank/DDBJ databases">
        <authorList>
            <consortium name="Pathogen Informatics"/>
        </authorList>
    </citation>
    <scope>NUCLEOTIDE SEQUENCE [LARGE SCALE GENOMIC DNA]</scope>
    <source>
        <strain evidence="7">Dakar</strain>
        <strain evidence="8">Dakar, Senegal</strain>
    </source>
</reference>
<dbReference type="PANTHER" id="PTHR15375">
    <property type="entry name" value="ACTIVATOR OF S-PHASE KINASE-RELATED"/>
    <property type="match status" value="1"/>
</dbReference>
<keyword evidence="8" id="KW-1185">Reference proteome</keyword>